<keyword evidence="2" id="KW-0812">Transmembrane</keyword>
<comment type="caution">
    <text evidence="3">The sequence shown here is derived from an EMBL/GenBank/DDBJ whole genome shotgun (WGS) entry which is preliminary data.</text>
</comment>
<evidence type="ECO:0000256" key="1">
    <source>
        <dbReference type="SAM" id="MobiDB-lite"/>
    </source>
</evidence>
<dbReference type="EMBL" id="BAAARY010000002">
    <property type="protein sequence ID" value="GAA2513758.1"/>
    <property type="molecule type" value="Genomic_DNA"/>
</dbReference>
<name>A0ABN3N3S6_9ACTN</name>
<feature type="transmembrane region" description="Helical" evidence="2">
    <location>
        <begin position="20"/>
        <end position="46"/>
    </location>
</feature>
<evidence type="ECO:0000313" key="4">
    <source>
        <dbReference type="Proteomes" id="UP001499978"/>
    </source>
</evidence>
<dbReference type="Proteomes" id="UP001499978">
    <property type="component" value="Unassembled WGS sequence"/>
</dbReference>
<feature type="compositionally biased region" description="Basic and acidic residues" evidence="1">
    <location>
        <begin position="71"/>
        <end position="80"/>
    </location>
</feature>
<dbReference type="RefSeq" id="WP_344168099.1">
    <property type="nucleotide sequence ID" value="NZ_BAAARY010000002.1"/>
</dbReference>
<proteinExistence type="predicted"/>
<gene>
    <name evidence="3" type="ORF">GCM10010201_07000</name>
</gene>
<organism evidence="3 4">
    <name type="scientific">Pilimelia columellifera subsp. columellifera</name>
    <dbReference type="NCBI Taxonomy" id="706583"/>
    <lineage>
        <taxon>Bacteria</taxon>
        <taxon>Bacillati</taxon>
        <taxon>Actinomycetota</taxon>
        <taxon>Actinomycetes</taxon>
        <taxon>Micromonosporales</taxon>
        <taxon>Micromonosporaceae</taxon>
        <taxon>Pilimelia</taxon>
    </lineage>
</organism>
<keyword evidence="2" id="KW-0472">Membrane</keyword>
<accession>A0ABN3N3S6</accession>
<reference evidence="3 4" key="1">
    <citation type="journal article" date="2019" name="Int. J. Syst. Evol. Microbiol.">
        <title>The Global Catalogue of Microorganisms (GCM) 10K type strain sequencing project: providing services to taxonomists for standard genome sequencing and annotation.</title>
        <authorList>
            <consortium name="The Broad Institute Genomics Platform"/>
            <consortium name="The Broad Institute Genome Sequencing Center for Infectious Disease"/>
            <person name="Wu L."/>
            <person name="Ma J."/>
        </authorList>
    </citation>
    <scope>NUCLEOTIDE SEQUENCE [LARGE SCALE GENOMIC DNA]</scope>
    <source>
        <strain evidence="3 4">JCM 3367</strain>
    </source>
</reference>
<sequence length="80" mass="8239">MLPMAPGDVERAQRRCSTPLVAAAVAAIGLVGSMALMPGGGSVFWFTMPVADGLASEAGAGEATRPPRWSAADDRPVRTR</sequence>
<keyword evidence="4" id="KW-1185">Reference proteome</keyword>
<evidence type="ECO:0000313" key="3">
    <source>
        <dbReference type="EMBL" id="GAA2513758.1"/>
    </source>
</evidence>
<keyword evidence="2" id="KW-1133">Transmembrane helix</keyword>
<evidence type="ECO:0000256" key="2">
    <source>
        <dbReference type="SAM" id="Phobius"/>
    </source>
</evidence>
<feature type="region of interest" description="Disordered" evidence="1">
    <location>
        <begin position="57"/>
        <end position="80"/>
    </location>
</feature>
<protein>
    <submittedName>
        <fullName evidence="3">Uncharacterized protein</fullName>
    </submittedName>
</protein>